<dbReference type="PROSITE" id="PS50142">
    <property type="entry name" value="RNASE_3_2"/>
    <property type="match status" value="1"/>
</dbReference>
<dbReference type="EMBL" id="JAPQKI010000005">
    <property type="protein sequence ID" value="KAJ5099837.1"/>
    <property type="molecule type" value="Genomic_DNA"/>
</dbReference>
<accession>A0A9W9FGM9</accession>
<dbReference type="CDD" id="cd00593">
    <property type="entry name" value="RIBOc"/>
    <property type="match status" value="1"/>
</dbReference>
<gene>
    <name evidence="2" type="ORF">N7532_006838</name>
</gene>
<dbReference type="GO" id="GO:0006396">
    <property type="term" value="P:RNA processing"/>
    <property type="evidence" value="ECO:0007669"/>
    <property type="project" value="InterPro"/>
</dbReference>
<dbReference type="InterPro" id="IPR036389">
    <property type="entry name" value="RNase_III_sf"/>
</dbReference>
<reference evidence="2" key="2">
    <citation type="journal article" date="2023" name="IMA Fungus">
        <title>Comparative genomic study of the Penicillium genus elucidates a diverse pangenome and 15 lateral gene transfer events.</title>
        <authorList>
            <person name="Petersen C."/>
            <person name="Sorensen T."/>
            <person name="Nielsen M.R."/>
            <person name="Sondergaard T.E."/>
            <person name="Sorensen J.L."/>
            <person name="Fitzpatrick D.A."/>
            <person name="Frisvad J.C."/>
            <person name="Nielsen K.L."/>
        </authorList>
    </citation>
    <scope>NUCLEOTIDE SEQUENCE</scope>
    <source>
        <strain evidence="2">IBT 30761</strain>
    </source>
</reference>
<dbReference type="InterPro" id="IPR000999">
    <property type="entry name" value="RNase_III_dom"/>
</dbReference>
<comment type="caution">
    <text evidence="2">The sequence shown here is derived from an EMBL/GenBank/DDBJ whole genome shotgun (WGS) entry which is preliminary data.</text>
</comment>
<protein>
    <submittedName>
        <fullName evidence="2">RNAse III</fullName>
    </submittedName>
</protein>
<evidence type="ECO:0000313" key="3">
    <source>
        <dbReference type="Proteomes" id="UP001149074"/>
    </source>
</evidence>
<dbReference type="AlphaFoldDB" id="A0A9W9FGM9"/>
<feature type="domain" description="RNase III" evidence="1">
    <location>
        <begin position="10"/>
        <end position="131"/>
    </location>
</feature>
<dbReference type="Proteomes" id="UP001149074">
    <property type="component" value="Unassembled WGS sequence"/>
</dbReference>
<dbReference type="GeneID" id="81358311"/>
<dbReference type="Pfam" id="PF00636">
    <property type="entry name" value="Ribonuclease_3"/>
    <property type="match status" value="1"/>
</dbReference>
<dbReference type="GO" id="GO:0004525">
    <property type="term" value="F:ribonuclease III activity"/>
    <property type="evidence" value="ECO:0007669"/>
    <property type="project" value="InterPro"/>
</dbReference>
<dbReference type="RefSeq" id="XP_056475491.1">
    <property type="nucleotide sequence ID" value="XM_056619332.1"/>
</dbReference>
<dbReference type="Gene3D" id="1.10.1520.10">
    <property type="entry name" value="Ribonuclease III domain"/>
    <property type="match status" value="1"/>
</dbReference>
<proteinExistence type="predicted"/>
<dbReference type="OrthoDB" id="67027at2759"/>
<name>A0A9W9FGM9_9EURO</name>
<dbReference type="SUPFAM" id="SSF69065">
    <property type="entry name" value="RNase III domain-like"/>
    <property type="match status" value="1"/>
</dbReference>
<keyword evidence="3" id="KW-1185">Reference proteome</keyword>
<organism evidence="2 3">
    <name type="scientific">Penicillium argentinense</name>
    <dbReference type="NCBI Taxonomy" id="1131581"/>
    <lineage>
        <taxon>Eukaryota</taxon>
        <taxon>Fungi</taxon>
        <taxon>Dikarya</taxon>
        <taxon>Ascomycota</taxon>
        <taxon>Pezizomycotina</taxon>
        <taxon>Eurotiomycetes</taxon>
        <taxon>Eurotiomycetidae</taxon>
        <taxon>Eurotiales</taxon>
        <taxon>Aspergillaceae</taxon>
        <taxon>Penicillium</taxon>
    </lineage>
</organism>
<sequence>MANRIPEATLDEVQDILGWTFEEPGLLATALQAGHGYYDSEPQRCLALVGDAVIRLLHYHDGIRRLQTAREISELQSIKGSNRNLAEKGFFLGLDRFLAEVRESNNAVPVGTKKMATTVEALIGAVYLDSYRHPTRRNTIDDAGSAAANLFLFDWPREEDY</sequence>
<reference evidence="2" key="1">
    <citation type="submission" date="2022-11" db="EMBL/GenBank/DDBJ databases">
        <authorList>
            <person name="Petersen C."/>
        </authorList>
    </citation>
    <scope>NUCLEOTIDE SEQUENCE</scope>
    <source>
        <strain evidence="2">IBT 30761</strain>
    </source>
</reference>
<evidence type="ECO:0000313" key="2">
    <source>
        <dbReference type="EMBL" id="KAJ5099837.1"/>
    </source>
</evidence>
<evidence type="ECO:0000259" key="1">
    <source>
        <dbReference type="PROSITE" id="PS50142"/>
    </source>
</evidence>